<accession>A0A1I7CC74</accession>
<keyword evidence="4" id="KW-0238">DNA-binding</keyword>
<dbReference type="Gene3D" id="3.40.50.2300">
    <property type="match status" value="1"/>
</dbReference>
<dbReference type="OrthoDB" id="1646880at2"/>
<dbReference type="Proteomes" id="UP000199673">
    <property type="component" value="Unassembled WGS sequence"/>
</dbReference>
<reference evidence="5" key="1">
    <citation type="submission" date="2016-10" db="EMBL/GenBank/DDBJ databases">
        <authorList>
            <person name="Varghese N."/>
            <person name="Submissions S."/>
        </authorList>
    </citation>
    <scope>NUCLEOTIDE SEQUENCE [LARGE SCALE GENOMIC DNA]</scope>
    <source>
        <strain evidence="5">DSM 23445</strain>
    </source>
</reference>
<dbReference type="PANTHER" id="PTHR37299">
    <property type="entry name" value="TRANSCRIPTIONAL REGULATOR-RELATED"/>
    <property type="match status" value="1"/>
</dbReference>
<dbReference type="Pfam" id="PF04397">
    <property type="entry name" value="LytTR"/>
    <property type="match status" value="1"/>
</dbReference>
<dbReference type="InterPro" id="IPR046947">
    <property type="entry name" value="LytR-like"/>
</dbReference>
<evidence type="ECO:0000313" key="5">
    <source>
        <dbReference type="Proteomes" id="UP000199673"/>
    </source>
</evidence>
<evidence type="ECO:0000313" key="4">
    <source>
        <dbReference type="EMBL" id="SFT97038.1"/>
    </source>
</evidence>
<evidence type="ECO:0000259" key="3">
    <source>
        <dbReference type="PROSITE" id="PS50930"/>
    </source>
</evidence>
<dbReference type="GO" id="GO:0003677">
    <property type="term" value="F:DNA binding"/>
    <property type="evidence" value="ECO:0007669"/>
    <property type="project" value="UniProtKB-KW"/>
</dbReference>
<proteinExistence type="predicted"/>
<dbReference type="RefSeq" id="WP_091694923.1">
    <property type="nucleotide sequence ID" value="NZ_FPBF01000004.1"/>
</dbReference>
<dbReference type="PROSITE" id="PS50110">
    <property type="entry name" value="RESPONSE_REGULATORY"/>
    <property type="match status" value="1"/>
</dbReference>
<name>A0A1I7CC74_9BACT</name>
<gene>
    <name evidence="4" type="ORF">SAMN04489724_3057</name>
</gene>
<dbReference type="Pfam" id="PF00072">
    <property type="entry name" value="Response_reg"/>
    <property type="match status" value="1"/>
</dbReference>
<dbReference type="SUPFAM" id="SSF52172">
    <property type="entry name" value="CheY-like"/>
    <property type="match status" value="1"/>
</dbReference>
<dbReference type="InterPro" id="IPR011006">
    <property type="entry name" value="CheY-like_superfamily"/>
</dbReference>
<evidence type="ECO:0000259" key="2">
    <source>
        <dbReference type="PROSITE" id="PS50110"/>
    </source>
</evidence>
<dbReference type="GO" id="GO:0000156">
    <property type="term" value="F:phosphorelay response regulator activity"/>
    <property type="evidence" value="ECO:0007669"/>
    <property type="project" value="InterPro"/>
</dbReference>
<dbReference type="SMART" id="SM00850">
    <property type="entry name" value="LytTR"/>
    <property type="match status" value="1"/>
</dbReference>
<keyword evidence="1" id="KW-0597">Phosphoprotein</keyword>
<dbReference type="PROSITE" id="PS50930">
    <property type="entry name" value="HTH_LYTTR"/>
    <property type="match status" value="1"/>
</dbReference>
<protein>
    <submittedName>
        <fullName evidence="4">DNA-binding response regulator, LytR/AlgR family</fullName>
    </submittedName>
</protein>
<feature type="domain" description="Response regulatory" evidence="2">
    <location>
        <begin position="6"/>
        <end position="117"/>
    </location>
</feature>
<keyword evidence="5" id="KW-1185">Reference proteome</keyword>
<dbReference type="STRING" id="305507.SAMN04489724_3057"/>
<dbReference type="InterPro" id="IPR007492">
    <property type="entry name" value="LytTR_DNA-bd_dom"/>
</dbReference>
<organism evidence="4 5">
    <name type="scientific">Algoriphagus locisalis</name>
    <dbReference type="NCBI Taxonomy" id="305507"/>
    <lineage>
        <taxon>Bacteria</taxon>
        <taxon>Pseudomonadati</taxon>
        <taxon>Bacteroidota</taxon>
        <taxon>Cytophagia</taxon>
        <taxon>Cytophagales</taxon>
        <taxon>Cyclobacteriaceae</taxon>
        <taxon>Algoriphagus</taxon>
    </lineage>
</organism>
<dbReference type="PANTHER" id="PTHR37299:SF1">
    <property type="entry name" value="STAGE 0 SPORULATION PROTEIN A HOMOLOG"/>
    <property type="match status" value="1"/>
</dbReference>
<dbReference type="AlphaFoldDB" id="A0A1I7CC74"/>
<feature type="domain" description="HTH LytTR-type" evidence="3">
    <location>
        <begin position="132"/>
        <end position="231"/>
    </location>
</feature>
<dbReference type="Gene3D" id="2.40.50.1020">
    <property type="entry name" value="LytTr DNA-binding domain"/>
    <property type="match status" value="1"/>
</dbReference>
<sequence length="231" mass="27545">MKKKVSCIILDDEPFAVELLKNYSDKVSYLEVMYAGGDVYKAIELLKNHTIELIFIDIQMPELTGIEFMQIANKDQNFIITSAYQEYALEAFNFNVIDFLLKPITFTRYYQSLEKYSQWKERYVEINSQEDLFVKADRKIHRISIDRINYIEGLRDYIRIHTDDEKIMVYENMKDILKKLPQHKFLRIHRSYIVSIQHLKVLEGNFVILKNSTQLGIGETYRKKVSQFFKI</sequence>
<dbReference type="InterPro" id="IPR001789">
    <property type="entry name" value="Sig_transdc_resp-reg_receiver"/>
</dbReference>
<evidence type="ECO:0000256" key="1">
    <source>
        <dbReference type="PROSITE-ProRule" id="PRU00169"/>
    </source>
</evidence>
<feature type="modified residue" description="4-aspartylphosphate" evidence="1">
    <location>
        <position position="57"/>
    </location>
</feature>
<dbReference type="SMART" id="SM00448">
    <property type="entry name" value="REC"/>
    <property type="match status" value="1"/>
</dbReference>
<dbReference type="EMBL" id="FPBF01000004">
    <property type="protein sequence ID" value="SFT97038.1"/>
    <property type="molecule type" value="Genomic_DNA"/>
</dbReference>